<keyword evidence="1" id="KW-0812">Transmembrane</keyword>
<keyword evidence="1" id="KW-0472">Membrane</keyword>
<comment type="caution">
    <text evidence="2">The sequence shown here is derived from an EMBL/GenBank/DDBJ whole genome shotgun (WGS) entry which is preliminary data.</text>
</comment>
<evidence type="ECO:0000313" key="3">
    <source>
        <dbReference type="Proteomes" id="UP001221898"/>
    </source>
</evidence>
<accession>A0AAD7SND4</accession>
<evidence type="ECO:0000313" key="2">
    <source>
        <dbReference type="EMBL" id="KAJ8405751.1"/>
    </source>
</evidence>
<proteinExistence type="predicted"/>
<evidence type="ECO:0000256" key="1">
    <source>
        <dbReference type="SAM" id="Phobius"/>
    </source>
</evidence>
<feature type="transmembrane region" description="Helical" evidence="1">
    <location>
        <begin position="53"/>
        <end position="74"/>
    </location>
</feature>
<keyword evidence="1" id="KW-1133">Transmembrane helix</keyword>
<protein>
    <submittedName>
        <fullName evidence="2">Uncharacterized protein</fullName>
    </submittedName>
</protein>
<reference evidence="2" key="1">
    <citation type="journal article" date="2023" name="Science">
        <title>Genome structures resolve the early diversification of teleost fishes.</title>
        <authorList>
            <person name="Parey E."/>
            <person name="Louis A."/>
            <person name="Montfort J."/>
            <person name="Bouchez O."/>
            <person name="Roques C."/>
            <person name="Iampietro C."/>
            <person name="Lluch J."/>
            <person name="Castinel A."/>
            <person name="Donnadieu C."/>
            <person name="Desvignes T."/>
            <person name="Floi Bucao C."/>
            <person name="Jouanno E."/>
            <person name="Wen M."/>
            <person name="Mejri S."/>
            <person name="Dirks R."/>
            <person name="Jansen H."/>
            <person name="Henkel C."/>
            <person name="Chen W.J."/>
            <person name="Zahm M."/>
            <person name="Cabau C."/>
            <person name="Klopp C."/>
            <person name="Thompson A.W."/>
            <person name="Robinson-Rechavi M."/>
            <person name="Braasch I."/>
            <person name="Lecointre G."/>
            <person name="Bobe J."/>
            <person name="Postlethwait J.H."/>
            <person name="Berthelot C."/>
            <person name="Roest Crollius H."/>
            <person name="Guiguen Y."/>
        </authorList>
    </citation>
    <scope>NUCLEOTIDE SEQUENCE</scope>
    <source>
        <strain evidence="2">NC1722</strain>
    </source>
</reference>
<name>A0AAD7SND4_9TELE</name>
<dbReference type="AlphaFoldDB" id="A0AAD7SND4"/>
<sequence length="79" mass="8746">MQVHTWPSCCQDTTSIHLHSLSIPLQHIHRNGTETLGAKGEGKAIWMRGSVPVFKPCAITAVYILIIALLCIPWRGGRK</sequence>
<keyword evidence="3" id="KW-1185">Reference proteome</keyword>
<gene>
    <name evidence="2" type="ORF">AAFF_G00311880</name>
</gene>
<dbReference type="EMBL" id="JAINUG010000046">
    <property type="protein sequence ID" value="KAJ8405751.1"/>
    <property type="molecule type" value="Genomic_DNA"/>
</dbReference>
<organism evidence="2 3">
    <name type="scientific">Aldrovandia affinis</name>
    <dbReference type="NCBI Taxonomy" id="143900"/>
    <lineage>
        <taxon>Eukaryota</taxon>
        <taxon>Metazoa</taxon>
        <taxon>Chordata</taxon>
        <taxon>Craniata</taxon>
        <taxon>Vertebrata</taxon>
        <taxon>Euteleostomi</taxon>
        <taxon>Actinopterygii</taxon>
        <taxon>Neopterygii</taxon>
        <taxon>Teleostei</taxon>
        <taxon>Notacanthiformes</taxon>
        <taxon>Halosauridae</taxon>
        <taxon>Aldrovandia</taxon>
    </lineage>
</organism>
<dbReference type="Proteomes" id="UP001221898">
    <property type="component" value="Unassembled WGS sequence"/>
</dbReference>